<feature type="compositionally biased region" description="Acidic residues" evidence="1">
    <location>
        <begin position="276"/>
        <end position="288"/>
    </location>
</feature>
<proteinExistence type="predicted"/>
<feature type="compositionally biased region" description="Polar residues" evidence="1">
    <location>
        <begin position="379"/>
        <end position="390"/>
    </location>
</feature>
<organism evidence="3 4">
    <name type="scientific">Naumannella halotolerans</name>
    <dbReference type="NCBI Taxonomy" id="993414"/>
    <lineage>
        <taxon>Bacteria</taxon>
        <taxon>Bacillati</taxon>
        <taxon>Actinomycetota</taxon>
        <taxon>Actinomycetes</taxon>
        <taxon>Propionibacteriales</taxon>
        <taxon>Propionibacteriaceae</taxon>
        <taxon>Naumannella</taxon>
    </lineage>
</organism>
<feature type="transmembrane region" description="Helical" evidence="2">
    <location>
        <begin position="37"/>
        <end position="57"/>
    </location>
</feature>
<evidence type="ECO:0000256" key="2">
    <source>
        <dbReference type="SAM" id="Phobius"/>
    </source>
</evidence>
<keyword evidence="4" id="KW-1185">Reference proteome</keyword>
<reference evidence="3 4" key="1">
    <citation type="submission" date="2019-03" db="EMBL/GenBank/DDBJ databases">
        <title>Genomic Encyclopedia of Archaeal and Bacterial Type Strains, Phase II (KMG-II): from individual species to whole genera.</title>
        <authorList>
            <person name="Goeker M."/>
        </authorList>
    </citation>
    <scope>NUCLEOTIDE SEQUENCE [LARGE SCALE GENOMIC DNA]</scope>
    <source>
        <strain evidence="3 4">DSM 24323</strain>
    </source>
</reference>
<keyword evidence="2" id="KW-0812">Transmembrane</keyword>
<feature type="compositionally biased region" description="Polar residues" evidence="1">
    <location>
        <begin position="195"/>
        <end position="212"/>
    </location>
</feature>
<feature type="region of interest" description="Disordered" evidence="1">
    <location>
        <begin position="177"/>
        <end position="441"/>
    </location>
</feature>
<dbReference type="RefSeq" id="WP_133754231.1">
    <property type="nucleotide sequence ID" value="NZ_SOAW01000001.1"/>
</dbReference>
<feature type="compositionally biased region" description="Basic and acidic residues" evidence="1">
    <location>
        <begin position="335"/>
        <end position="356"/>
    </location>
</feature>
<dbReference type="EMBL" id="SOAW01000001">
    <property type="protein sequence ID" value="TDT33779.1"/>
    <property type="molecule type" value="Genomic_DNA"/>
</dbReference>
<evidence type="ECO:0000313" key="4">
    <source>
        <dbReference type="Proteomes" id="UP000295371"/>
    </source>
</evidence>
<comment type="caution">
    <text evidence="3">The sequence shown here is derived from an EMBL/GenBank/DDBJ whole genome shotgun (WGS) entry which is preliminary data.</text>
</comment>
<dbReference type="AlphaFoldDB" id="A0A4R7JBG9"/>
<evidence type="ECO:0000313" key="3">
    <source>
        <dbReference type="EMBL" id="TDT33779.1"/>
    </source>
</evidence>
<keyword evidence="2" id="KW-0472">Membrane</keyword>
<name>A0A4R7JBG9_9ACTN</name>
<sequence>MLTDSPFVAFLSGAPRIVGPALVDPVFVTPEWFLGSLPQWLTALAALGTLFAILTMLRRRRRNEEMALPKAVHGWAETLSDSPELTRIVVYNDGSTVVRDVVVLTAGSSRGDARATVASRRLWADDLVQVDLPVTACATCEVQFTTVDNEMFWLDLAENTHRRRSRIENAAALSSQALAAASATPEPAGRHPEVSPTSPVATPTSEQTSSATARDREPADEDRTETLPVVDADTARNADPDALPTADDDALPAPDPFPDAARHALPDTDPVPLPDTEPDALPDIEPDPLPDTGRHVLPDTEPDALPDTGRASATSATVDPVTSTDLRTAAMSESGHVHAGQDHAGHVHAGQDHTSRQELATAEPVQPQPAPVPYGNGYGTSATPGTSESLVLQPVPDDVGRHSAGPATVTPAAARPARRAWTNDSASTDEADAGPRPRRAL</sequence>
<evidence type="ECO:0000256" key="1">
    <source>
        <dbReference type="SAM" id="MobiDB-lite"/>
    </source>
</evidence>
<protein>
    <submittedName>
        <fullName evidence="3">Uncharacterized protein</fullName>
    </submittedName>
</protein>
<feature type="compositionally biased region" description="Low complexity" evidence="1">
    <location>
        <begin position="404"/>
        <end position="422"/>
    </location>
</feature>
<feature type="compositionally biased region" description="Polar residues" evidence="1">
    <location>
        <begin position="311"/>
        <end position="326"/>
    </location>
</feature>
<keyword evidence="2" id="KW-1133">Transmembrane helix</keyword>
<gene>
    <name evidence="3" type="ORF">CLV29_1409</name>
</gene>
<accession>A0A4R7JBG9</accession>
<dbReference type="Proteomes" id="UP000295371">
    <property type="component" value="Unassembled WGS sequence"/>
</dbReference>